<dbReference type="Proteomes" id="UP000732399">
    <property type="component" value="Unassembled WGS sequence"/>
</dbReference>
<accession>A0ABX1CQY9</accession>
<evidence type="ECO:0000256" key="4">
    <source>
        <dbReference type="SAM" id="MobiDB-lite"/>
    </source>
</evidence>
<dbReference type="CDD" id="cd19481">
    <property type="entry name" value="RecA-like_protease"/>
    <property type="match status" value="1"/>
</dbReference>
<dbReference type="EMBL" id="JAAVJH010000016">
    <property type="protein sequence ID" value="NJR80368.1"/>
    <property type="molecule type" value="Genomic_DNA"/>
</dbReference>
<proteinExistence type="inferred from homology"/>
<dbReference type="InterPro" id="IPR050221">
    <property type="entry name" value="26S_Proteasome_ATPase"/>
</dbReference>
<dbReference type="InterPro" id="IPR003593">
    <property type="entry name" value="AAA+_ATPase"/>
</dbReference>
<gene>
    <name evidence="6" type="ORF">HBH26_17450</name>
</gene>
<comment type="similarity">
    <text evidence="1">Belongs to the AAA ATPase family.</text>
</comment>
<dbReference type="Gene3D" id="3.40.50.300">
    <property type="entry name" value="P-loop containing nucleotide triphosphate hydrolases"/>
    <property type="match status" value="2"/>
</dbReference>
<evidence type="ECO:0000256" key="1">
    <source>
        <dbReference type="ARBA" id="ARBA00006914"/>
    </source>
</evidence>
<evidence type="ECO:0000313" key="6">
    <source>
        <dbReference type="EMBL" id="NJR80368.1"/>
    </source>
</evidence>
<feature type="compositionally biased region" description="Pro residues" evidence="4">
    <location>
        <begin position="692"/>
        <end position="701"/>
    </location>
</feature>
<keyword evidence="2" id="KW-0547">Nucleotide-binding</keyword>
<reference evidence="6 7" key="1">
    <citation type="submission" date="2020-03" db="EMBL/GenBank/DDBJ databases">
        <authorList>
            <person name="Wang L."/>
            <person name="He N."/>
            <person name="Li Y."/>
            <person name="Fang Y."/>
            <person name="Zhang F."/>
        </authorList>
    </citation>
    <scope>NUCLEOTIDE SEQUENCE [LARGE SCALE GENOMIC DNA]</scope>
    <source>
        <strain evidence="6 7">36D10-4-7</strain>
    </source>
</reference>
<sequence>MPRRRRSSYHPLGAATDLSEASAAERALLRRALVRSVSRLPQRALRLVAPTVLEFVRDQAGWLDVDLGSHDFDVLDHQRDPVGDLSRPVLEEVCAALADTPAPPRAVALDRRMDWLATTLALDAVDRALLGLFARHARFEAWRALVRALPGGGRGLSPGVLSLLSDHTARAIDARVSPGSRLVASGLVTCDSDGDLDAGRFLVRVAGMHTSAPEALARRMLPPAPASTLGWEDFSHVAARDLAANAIAAAARENRGVNVLLHGVAGTGKSELARAIADRTGLVAVFAGLADDDGGEPTRRERLAHLNVLRGLTRTSRRHVIVVDEAEDVLNLIPTDGREGRSKLWLNRLVEEVRVPTIWIANNLDQLEETVVRRMHLAVSFTLPPEPVRARVVTRAAAARRMALSEGEIAAVAQLPAAPAVLTSAVEAARLSGGGGEAARRIGEGLLEALGHPPLRVVPRPAIYDPSLAQADQDLAQIAARLAATPSRGWSLLLAGPPGTGKSAYARHLAHMLGIEVQEQRGSDLLSPYVGGTEANIARAFRDTAERGAMLLIDEADTFLFDRRTATRSWEGSMVNEMLRWMEHHPAPFVATTNLADTLDPATQRRFTLTVRFRTLTPARAAALFAATFGLALPAGAPPLEGVTPGDVGVVAKRAGVLGERDPTTLAAWIRAEAEARGAGGARTGFHLPAREPVPLPHDPA</sequence>
<feature type="domain" description="AAA+ ATPase" evidence="5">
    <location>
        <begin position="255"/>
        <end position="383"/>
    </location>
</feature>
<organism evidence="6 7">
    <name type="scientific">Sphingomonas corticis</name>
    <dbReference type="NCBI Taxonomy" id="2722791"/>
    <lineage>
        <taxon>Bacteria</taxon>
        <taxon>Pseudomonadati</taxon>
        <taxon>Pseudomonadota</taxon>
        <taxon>Alphaproteobacteria</taxon>
        <taxon>Sphingomonadales</taxon>
        <taxon>Sphingomonadaceae</taxon>
        <taxon>Sphingomonas</taxon>
    </lineage>
</organism>
<protein>
    <submittedName>
        <fullName evidence="6">AAA family ATPase</fullName>
    </submittedName>
</protein>
<keyword evidence="7" id="KW-1185">Reference proteome</keyword>
<dbReference type="RefSeq" id="WP_168135924.1">
    <property type="nucleotide sequence ID" value="NZ_JAAVJH010000016.1"/>
</dbReference>
<dbReference type="SMART" id="SM00382">
    <property type="entry name" value="AAA"/>
    <property type="match status" value="2"/>
</dbReference>
<feature type="region of interest" description="Disordered" evidence="4">
    <location>
        <begin position="681"/>
        <end position="701"/>
    </location>
</feature>
<evidence type="ECO:0000259" key="5">
    <source>
        <dbReference type="SMART" id="SM00382"/>
    </source>
</evidence>
<feature type="domain" description="AAA+ ATPase" evidence="5">
    <location>
        <begin position="488"/>
        <end position="617"/>
    </location>
</feature>
<evidence type="ECO:0000313" key="7">
    <source>
        <dbReference type="Proteomes" id="UP000732399"/>
    </source>
</evidence>
<dbReference type="SUPFAM" id="SSF52540">
    <property type="entry name" value="P-loop containing nucleoside triphosphate hydrolases"/>
    <property type="match status" value="2"/>
</dbReference>
<dbReference type="PANTHER" id="PTHR23073">
    <property type="entry name" value="26S PROTEASOME REGULATORY SUBUNIT"/>
    <property type="match status" value="1"/>
</dbReference>
<name>A0ABX1CQY9_9SPHN</name>
<dbReference type="InterPro" id="IPR003959">
    <property type="entry name" value="ATPase_AAA_core"/>
</dbReference>
<evidence type="ECO:0000256" key="3">
    <source>
        <dbReference type="ARBA" id="ARBA00022840"/>
    </source>
</evidence>
<keyword evidence="3" id="KW-0067">ATP-binding</keyword>
<evidence type="ECO:0000256" key="2">
    <source>
        <dbReference type="ARBA" id="ARBA00022741"/>
    </source>
</evidence>
<dbReference type="Pfam" id="PF00004">
    <property type="entry name" value="AAA"/>
    <property type="match status" value="2"/>
</dbReference>
<comment type="caution">
    <text evidence="6">The sequence shown here is derived from an EMBL/GenBank/DDBJ whole genome shotgun (WGS) entry which is preliminary data.</text>
</comment>
<dbReference type="InterPro" id="IPR027417">
    <property type="entry name" value="P-loop_NTPase"/>
</dbReference>